<accession>A0A6C0BNV4</accession>
<proteinExistence type="predicted"/>
<dbReference type="EMBL" id="MN739204">
    <property type="protein sequence ID" value="QHS93451.1"/>
    <property type="molecule type" value="Genomic_DNA"/>
</dbReference>
<sequence length="167" mass="19853">MKRLEGLELRALIFELKLLSTLDLDRYDDESLADTLQDALNAEFGVHASHCCGQETPRVYAKVTNMDTARRVAKRFIFNPLFWSDTLGDTPMERQWQRDLSYIPPNAPWEKYHLRQWRSMILRERRRDPGTIMMDAPVFMDHREAFDHFSRKRFVPEYYSPPVNQAE</sequence>
<reference evidence="1" key="1">
    <citation type="journal article" date="2020" name="Nature">
        <title>Giant virus diversity and host interactions through global metagenomics.</title>
        <authorList>
            <person name="Schulz F."/>
            <person name="Roux S."/>
            <person name="Paez-Espino D."/>
            <person name="Jungbluth S."/>
            <person name="Walsh D.A."/>
            <person name="Denef V.J."/>
            <person name="McMahon K.D."/>
            <person name="Konstantinidis K.T."/>
            <person name="Eloe-Fadrosh E.A."/>
            <person name="Kyrpides N.C."/>
            <person name="Woyke T."/>
        </authorList>
    </citation>
    <scope>NUCLEOTIDE SEQUENCE</scope>
    <source>
        <strain evidence="1">GVMAG-M-3300017989-17</strain>
    </source>
</reference>
<evidence type="ECO:0000313" key="1">
    <source>
        <dbReference type="EMBL" id="QHS93451.1"/>
    </source>
</evidence>
<dbReference type="AlphaFoldDB" id="A0A6C0BNV4"/>
<name>A0A6C0BNV4_9ZZZZ</name>
<organism evidence="1">
    <name type="scientific">viral metagenome</name>
    <dbReference type="NCBI Taxonomy" id="1070528"/>
    <lineage>
        <taxon>unclassified sequences</taxon>
        <taxon>metagenomes</taxon>
        <taxon>organismal metagenomes</taxon>
    </lineage>
</organism>
<protein>
    <submittedName>
        <fullName evidence="1">Uncharacterized protein</fullName>
    </submittedName>
</protein>